<dbReference type="OrthoDB" id="6731979at2"/>
<organism evidence="1 2">
    <name type="scientific">Pseudomonas viciae</name>
    <dbReference type="NCBI Taxonomy" id="2505979"/>
    <lineage>
        <taxon>Bacteria</taxon>
        <taxon>Pseudomonadati</taxon>
        <taxon>Pseudomonadota</taxon>
        <taxon>Gammaproteobacteria</taxon>
        <taxon>Pseudomonadales</taxon>
        <taxon>Pseudomonadaceae</taxon>
        <taxon>Pseudomonas</taxon>
    </lineage>
</organism>
<sequence length="432" mass="45412">MATSSYSFSNALPPTVSSGIEGPFLIPPITAGTPDYTKPLLIYVISVCAPNTTVATPGITSSQNSVFTLSFVQSSYSSTTFLALISVTAASVYSQDPTIRTQMLAAFKQFRQQVEALEVPATSTSGGLLPGAAVTLLNRVALSMPLRIDEVLPYLYSFDPVNQLVDLAPGMNLRVEWAGYQYCDPPGGPGYGFNAFANTGTSRLRVVQRPDISLALDAFAGAFAPGYGTNPASTCPILAAGPLDLCLGGNARRHLRVILPTIITGSASLDNSGPQQQLSSWLIGADTFADLEAATTDILNGGTGCGKQASGNPIVSISFTSRVMLVPEITVLLNGNPMSVPLGTTIKNLVAEYADPTSAQYRNSNNINSDLNLGMNRRLQNTGAPSAAATTKYYQANFIFLPSNSAQPPIYSGKAGDQYDAPLLKGDSINIT</sequence>
<proteinExistence type="predicted"/>
<gene>
    <name evidence="1" type="ORF">EPZ47_14615</name>
</gene>
<reference evidence="1 2" key="1">
    <citation type="journal article" date="2019" name="Front. Microbiol.">
        <title>In silico and Genetic Analyses of Cyclic Lipopeptide Synthetic Gene Clusters in Pseudomonas sp. 11K1.</title>
        <authorList>
            <person name="Zhao H."/>
            <person name="Liu Y.P."/>
            <person name="Zhang L.Q."/>
        </authorList>
    </citation>
    <scope>NUCLEOTIDE SEQUENCE [LARGE SCALE GENOMIC DNA]</scope>
    <source>
        <strain evidence="1 2">11K1</strain>
    </source>
</reference>
<dbReference type="KEGG" id="pvk:EPZ47_14615"/>
<dbReference type="Proteomes" id="UP000296468">
    <property type="component" value="Chromosome"/>
</dbReference>
<accession>A0A4P7PI14</accession>
<dbReference type="RefSeq" id="WP_135845437.1">
    <property type="nucleotide sequence ID" value="NZ_CP035088.1"/>
</dbReference>
<dbReference type="EMBL" id="CP035088">
    <property type="protein sequence ID" value="QBZ89903.1"/>
    <property type="molecule type" value="Genomic_DNA"/>
</dbReference>
<dbReference type="AlphaFoldDB" id="A0A4P7PI14"/>
<name>A0A4P7PI14_9PSED</name>
<evidence type="ECO:0000313" key="1">
    <source>
        <dbReference type="EMBL" id="QBZ89903.1"/>
    </source>
</evidence>
<evidence type="ECO:0000313" key="2">
    <source>
        <dbReference type="Proteomes" id="UP000296468"/>
    </source>
</evidence>
<protein>
    <submittedName>
        <fullName evidence="1">Uncharacterized protein</fullName>
    </submittedName>
</protein>